<accession>A0A7S9KV46</accession>
<evidence type="ECO:0000313" key="1">
    <source>
        <dbReference type="EMBL" id="QPH06542.1"/>
    </source>
</evidence>
<dbReference type="OrthoDB" id="3350591at2759"/>
<dbReference type="Proteomes" id="UP000594364">
    <property type="component" value="Chromosome 4"/>
</dbReference>
<evidence type="ECO:0000313" key="2">
    <source>
        <dbReference type="Proteomes" id="UP000594364"/>
    </source>
</evidence>
<dbReference type="InterPro" id="IPR053204">
    <property type="entry name" value="Oxopyrrolidines_Biosynth-assoc"/>
</dbReference>
<dbReference type="AlphaFoldDB" id="A0A7S9KV46"/>
<sequence>MSSTTPQDFVAEQEKQEYPLLPEQLQALKAFLTDSSVPASQTAQDLARPVISLHQKAKTDPSILSTYEHSTLWRSIADAIRQLPDLNDRLVDLVVEIQKVSDPEDYFSSMSDYQQYWTEFVFDFKVPRSDDPARDSKRQAWTNINAFCAKISTRGVPALDERSRAAWTFKETLERAPWEQFHHPDIDEQLDDDPDDEVVAEECAYELECRDVRVLEYWVPAAAAWVKYNARGIYEMEGKMSQADEEDWEPTTWKGKKGWSKERFAYWTERFEWISKVTALKRETRKEAANAAETMKKVAGQ</sequence>
<proteinExistence type="predicted"/>
<protein>
    <submittedName>
        <fullName evidence="1">Uncharacterized protein</fullName>
    </submittedName>
</protein>
<dbReference type="PANTHER" id="PTHR38797:SF4">
    <property type="entry name" value="NUCLEAR PORE COMPLEX PROTEIN NUP85"/>
    <property type="match status" value="1"/>
</dbReference>
<keyword evidence="2" id="KW-1185">Reference proteome</keyword>
<gene>
    <name evidence="1" type="ORF">C2857_005081</name>
</gene>
<dbReference type="InterPro" id="IPR022085">
    <property type="entry name" value="OpdG"/>
</dbReference>
<dbReference type="Pfam" id="PF12311">
    <property type="entry name" value="DUF3632"/>
    <property type="match status" value="1"/>
</dbReference>
<name>A0A7S9KV46_EPIFF</name>
<organism evidence="1 2">
    <name type="scientific">Epichloe festucae (strain Fl1)</name>
    <dbReference type="NCBI Taxonomy" id="877507"/>
    <lineage>
        <taxon>Eukaryota</taxon>
        <taxon>Fungi</taxon>
        <taxon>Dikarya</taxon>
        <taxon>Ascomycota</taxon>
        <taxon>Pezizomycotina</taxon>
        <taxon>Sordariomycetes</taxon>
        <taxon>Hypocreomycetidae</taxon>
        <taxon>Hypocreales</taxon>
        <taxon>Clavicipitaceae</taxon>
        <taxon>Epichloe</taxon>
    </lineage>
</organism>
<reference evidence="1 2" key="1">
    <citation type="journal article" date="2018" name="PLoS Genet.">
        <title>Repeat elements organise 3D genome structure and mediate transcription in the filamentous fungus Epichloe festucae.</title>
        <authorList>
            <person name="Winter D.J."/>
            <person name="Ganley A.R.D."/>
            <person name="Young C.A."/>
            <person name="Liachko I."/>
            <person name="Schardl C.L."/>
            <person name="Dupont P.Y."/>
            <person name="Berry D."/>
            <person name="Ram A."/>
            <person name="Scott B."/>
            <person name="Cox M.P."/>
        </authorList>
    </citation>
    <scope>NUCLEOTIDE SEQUENCE [LARGE SCALE GENOMIC DNA]</scope>
    <source>
        <strain evidence="1 2">Fl1</strain>
    </source>
</reference>
<dbReference type="EMBL" id="CP031388">
    <property type="protein sequence ID" value="QPH06542.1"/>
    <property type="molecule type" value="Genomic_DNA"/>
</dbReference>
<dbReference type="PANTHER" id="PTHR38797">
    <property type="entry name" value="NUCLEAR PORE COMPLEX PROTEIN NUP85-RELATED"/>
    <property type="match status" value="1"/>
</dbReference>